<keyword evidence="2" id="KW-0472">Membrane</keyword>
<feature type="transmembrane region" description="Helical" evidence="2">
    <location>
        <begin position="12"/>
        <end position="42"/>
    </location>
</feature>
<protein>
    <submittedName>
        <fullName evidence="3">Uncharacterized protein</fullName>
    </submittedName>
</protein>
<reference evidence="3 4" key="1">
    <citation type="submission" date="2014-07" db="EMBL/GenBank/DDBJ databases">
        <authorList>
            <person name="McCorrison J."/>
            <person name="Sanka R."/>
            <person name="Torralba M."/>
            <person name="Gillis M."/>
            <person name="Haft D.H."/>
            <person name="Methe B."/>
            <person name="Sutton G."/>
            <person name="Nelson K.E."/>
        </authorList>
    </citation>
    <scope>NUCLEOTIDE SEQUENCE [LARGE SCALE GENOMIC DNA]</scope>
    <source>
        <strain evidence="3 4">DNF00040</strain>
    </source>
</reference>
<gene>
    <name evidence="3" type="ORF">HMPREF2130_03460</name>
</gene>
<name>A0A096BDZ5_9BURK</name>
<dbReference type="eggNOG" id="ENOG50313EK">
    <property type="taxonomic scope" value="Bacteria"/>
</dbReference>
<evidence type="ECO:0000313" key="3">
    <source>
        <dbReference type="EMBL" id="KGF31374.1"/>
    </source>
</evidence>
<feature type="region of interest" description="Disordered" evidence="1">
    <location>
        <begin position="80"/>
        <end position="102"/>
    </location>
</feature>
<evidence type="ECO:0000313" key="4">
    <source>
        <dbReference type="Proteomes" id="UP000029629"/>
    </source>
</evidence>
<dbReference type="GeneID" id="93426998"/>
<dbReference type="OrthoDB" id="8662218at2"/>
<accession>A0A096BDZ5</accession>
<dbReference type="Proteomes" id="UP000029629">
    <property type="component" value="Unassembled WGS sequence"/>
</dbReference>
<evidence type="ECO:0000256" key="2">
    <source>
        <dbReference type="SAM" id="Phobius"/>
    </source>
</evidence>
<dbReference type="AlphaFoldDB" id="A0A096BDZ5"/>
<dbReference type="RefSeq" id="WP_018025553.1">
    <property type="nucleotide sequence ID" value="NZ_JRNI01000014.1"/>
</dbReference>
<keyword evidence="4" id="KW-1185">Reference proteome</keyword>
<keyword evidence="2" id="KW-1133">Transmembrane helix</keyword>
<organism evidence="3 4">
    <name type="scientific">Oligella urethralis DNF00040</name>
    <dbReference type="NCBI Taxonomy" id="1401065"/>
    <lineage>
        <taxon>Bacteria</taxon>
        <taxon>Pseudomonadati</taxon>
        <taxon>Pseudomonadota</taxon>
        <taxon>Betaproteobacteria</taxon>
        <taxon>Burkholderiales</taxon>
        <taxon>Alcaligenaceae</taxon>
        <taxon>Oligella</taxon>
    </lineage>
</organism>
<comment type="caution">
    <text evidence="3">The sequence shown here is derived from an EMBL/GenBank/DDBJ whole genome shotgun (WGS) entry which is preliminary data.</text>
</comment>
<sequence>MKNFFQSLLANIAFITITLIGLVLAFTFIFTLLIGVAALYIINRLRGKSFSARQFWHEQRQRARTRTANFTSRYQYKYGRQSDNFTRPPESEITDVEFREIR</sequence>
<dbReference type="EMBL" id="JRNI01000014">
    <property type="protein sequence ID" value="KGF31374.1"/>
    <property type="molecule type" value="Genomic_DNA"/>
</dbReference>
<keyword evidence="2" id="KW-0812">Transmembrane</keyword>
<proteinExistence type="predicted"/>
<evidence type="ECO:0000256" key="1">
    <source>
        <dbReference type="SAM" id="MobiDB-lite"/>
    </source>
</evidence>